<feature type="transmembrane region" description="Helical" evidence="1">
    <location>
        <begin position="83"/>
        <end position="102"/>
    </location>
</feature>
<dbReference type="AlphaFoldDB" id="A0A7J7NQ26"/>
<evidence type="ECO:0000259" key="3">
    <source>
        <dbReference type="Pfam" id="PF03478"/>
    </source>
</evidence>
<keyword evidence="1" id="KW-1133">Transmembrane helix</keyword>
<evidence type="ECO:0000313" key="4">
    <source>
        <dbReference type="EMBL" id="KAF6169140.1"/>
    </source>
</evidence>
<dbReference type="PANTHER" id="PTHR44259:SF114">
    <property type="entry name" value="OS06G0707300 PROTEIN"/>
    <property type="match status" value="1"/>
</dbReference>
<evidence type="ECO:0000256" key="1">
    <source>
        <dbReference type="SAM" id="Phobius"/>
    </source>
</evidence>
<gene>
    <name evidence="4" type="ORF">GIB67_038637</name>
</gene>
<reference evidence="4 5" key="1">
    <citation type="journal article" date="2020" name="IScience">
        <title>Genome Sequencing of the Endangered Kingdonia uniflora (Circaeasteraceae, Ranunculales) Reveals Potential Mechanisms of Evolutionary Specialization.</title>
        <authorList>
            <person name="Sun Y."/>
            <person name="Deng T."/>
            <person name="Zhang A."/>
            <person name="Moore M.J."/>
            <person name="Landis J.B."/>
            <person name="Lin N."/>
            <person name="Zhang H."/>
            <person name="Zhang X."/>
            <person name="Huang J."/>
            <person name="Zhang X."/>
            <person name="Sun H."/>
            <person name="Wang H."/>
        </authorList>
    </citation>
    <scope>NUCLEOTIDE SEQUENCE [LARGE SCALE GENOMIC DNA]</scope>
    <source>
        <strain evidence="4">TB1705</strain>
        <tissue evidence="4">Leaf</tissue>
    </source>
</reference>
<evidence type="ECO:0000256" key="2">
    <source>
        <dbReference type="SAM" id="SignalP"/>
    </source>
</evidence>
<dbReference type="InterPro" id="IPR005174">
    <property type="entry name" value="KIB1-4_b-propeller"/>
</dbReference>
<feature type="signal peptide" evidence="2">
    <location>
        <begin position="1"/>
        <end position="30"/>
    </location>
</feature>
<keyword evidence="2" id="KW-0732">Signal</keyword>
<accession>A0A7J7NQ26</accession>
<protein>
    <recommendedName>
        <fullName evidence="3">KIB1-4 beta-propeller domain-containing protein</fullName>
    </recommendedName>
</protein>
<feature type="chain" id="PRO_5029531465" description="KIB1-4 beta-propeller domain-containing protein" evidence="2">
    <location>
        <begin position="31"/>
        <end position="460"/>
    </location>
</feature>
<dbReference type="EMBL" id="JACGCM010000671">
    <property type="protein sequence ID" value="KAF6169140.1"/>
    <property type="molecule type" value="Genomic_DNA"/>
</dbReference>
<organism evidence="4 5">
    <name type="scientific">Kingdonia uniflora</name>
    <dbReference type="NCBI Taxonomy" id="39325"/>
    <lineage>
        <taxon>Eukaryota</taxon>
        <taxon>Viridiplantae</taxon>
        <taxon>Streptophyta</taxon>
        <taxon>Embryophyta</taxon>
        <taxon>Tracheophyta</taxon>
        <taxon>Spermatophyta</taxon>
        <taxon>Magnoliopsida</taxon>
        <taxon>Ranunculales</taxon>
        <taxon>Circaeasteraceae</taxon>
        <taxon>Kingdonia</taxon>
    </lineage>
</organism>
<feature type="domain" description="KIB1-4 beta-propeller" evidence="3">
    <location>
        <begin position="201"/>
        <end position="421"/>
    </location>
</feature>
<dbReference type="PANTHER" id="PTHR44259">
    <property type="entry name" value="OS07G0183000 PROTEIN-RELATED"/>
    <property type="match status" value="1"/>
</dbReference>
<keyword evidence="1" id="KW-0472">Membrane</keyword>
<evidence type="ECO:0000313" key="5">
    <source>
        <dbReference type="Proteomes" id="UP000541444"/>
    </source>
</evidence>
<sequence>MPLVTMQILRVALVLLLSLHFLLLLVQVTTLPWQHPEEEEEEEEVIFVIRGMKATFEAGLERVLVRTDGLRLFKTFDAKSTNFSWGALTLAPYMLSFASYFLEFRFKISRTLHCERARLLFDEEVPIAKRLRLLSIVGDGDEEGEIKVVEKDVPAEHIGGKYWSELGEDLLGFITKRLASVADLYRRTGTHKVIPADTSRFFLLSSNKFCDLYLPEANGRRCWGSSFGWLITFGLDLEIHLLNPLSRVQIRLPPQPSFKNKNIYFSNNPTPQDLLKHFLMKPVMSSNPSSSNTNDRCTVVAIHGEYRKLAFASPGDKAWTSVVSPRLMFGDLIYFKGKFYAISYWGVLVICNIESRCPMAIDFTPVQEELSSIDKALGRYYLVEMSGELYLVIQSYEIPTASYQVYKLDFCARRWVETSLLDMYGKYGVVDQWSRILFDEMLERNGVSWNAMIALMLRGD</sequence>
<dbReference type="Pfam" id="PF03478">
    <property type="entry name" value="Beta-prop_KIB1-4"/>
    <property type="match status" value="1"/>
</dbReference>
<name>A0A7J7NQ26_9MAGN</name>
<dbReference type="Proteomes" id="UP000541444">
    <property type="component" value="Unassembled WGS sequence"/>
</dbReference>
<keyword evidence="5" id="KW-1185">Reference proteome</keyword>
<keyword evidence="1" id="KW-0812">Transmembrane</keyword>
<dbReference type="OrthoDB" id="642536at2759"/>
<comment type="caution">
    <text evidence="4">The sequence shown here is derived from an EMBL/GenBank/DDBJ whole genome shotgun (WGS) entry which is preliminary data.</text>
</comment>
<proteinExistence type="predicted"/>
<dbReference type="InterPro" id="IPR050942">
    <property type="entry name" value="F-box_BR-signaling"/>
</dbReference>